<evidence type="ECO:0000313" key="10">
    <source>
        <dbReference type="EMBL" id="NYI42579.1"/>
    </source>
</evidence>
<dbReference type="Pfam" id="PF07690">
    <property type="entry name" value="MFS_1"/>
    <property type="match status" value="1"/>
</dbReference>
<comment type="similarity">
    <text evidence="2">Belongs to the major facilitator superfamily. EmrB family.</text>
</comment>
<sequence>MSASTPMLDPAVDPFKDPVLRRSIIAIMVGAMAVVFDTTILSIAIPTLTKDFNAPLNTIQWVVTGYLLAMFAVIPLTGWAQRRFGGKHLWIAALSLFTLGSLLCGFAWSATSLIAFRALQGLGGGIIIPLMATILMQAAGGRAPGRLMAVVGLPMALGPILGPVIGGIVLHFVHWSWLFWINIPLGALGLFMAVRMLPSDGATERPRLDGLGAVLSTVGVVSLIYGLSNVAGDGGFGHADVLIPGIGGLAITLGYVAYSMRRGENALIDLALLKHRPLATSTLLMFLAGTALYGAMFMIPLFYQQLRGSDVLATGLLLIPQGVGSLASRGIAGRLTDSIGSRVVVIAGFAIMTAATIPFAFADASTNAWFLGAILFIRGFGVGAVFMPLMATAYVGLSHEEIPHASIVTRVSQQIGGSFGIAVLAVVLQTQVRNVSSPAQAAHAFSHTFWWAVGFMALGLAVSPLLPGKSMTQAAPPLELVDAEV</sequence>
<keyword evidence="4" id="KW-1003">Cell membrane</keyword>
<evidence type="ECO:0000256" key="6">
    <source>
        <dbReference type="ARBA" id="ARBA00022989"/>
    </source>
</evidence>
<dbReference type="PANTHER" id="PTHR42718:SF9">
    <property type="entry name" value="MAJOR FACILITATOR SUPERFAMILY MULTIDRUG TRANSPORTER MFSC"/>
    <property type="match status" value="1"/>
</dbReference>
<evidence type="ECO:0000256" key="1">
    <source>
        <dbReference type="ARBA" id="ARBA00004651"/>
    </source>
</evidence>
<dbReference type="GO" id="GO:0005886">
    <property type="term" value="C:plasma membrane"/>
    <property type="evidence" value="ECO:0007669"/>
    <property type="project" value="UniProtKB-SubCell"/>
</dbReference>
<dbReference type="GO" id="GO:0022857">
    <property type="term" value="F:transmembrane transporter activity"/>
    <property type="evidence" value="ECO:0007669"/>
    <property type="project" value="InterPro"/>
</dbReference>
<comment type="subcellular location">
    <subcellularLocation>
        <location evidence="1">Cell membrane</location>
        <topology evidence="1">Multi-pass membrane protein</topology>
    </subcellularLocation>
</comment>
<evidence type="ECO:0000256" key="3">
    <source>
        <dbReference type="ARBA" id="ARBA00022448"/>
    </source>
</evidence>
<dbReference type="Proteomes" id="UP000547973">
    <property type="component" value="Unassembled WGS sequence"/>
</dbReference>
<feature type="transmembrane region" description="Helical" evidence="8">
    <location>
        <begin position="278"/>
        <end position="299"/>
    </location>
</feature>
<dbReference type="InterPro" id="IPR020846">
    <property type="entry name" value="MFS_dom"/>
</dbReference>
<feature type="transmembrane region" description="Helical" evidence="8">
    <location>
        <begin position="114"/>
        <end position="135"/>
    </location>
</feature>
<dbReference type="PANTHER" id="PTHR42718">
    <property type="entry name" value="MAJOR FACILITATOR SUPERFAMILY MULTIDRUG TRANSPORTER MFSC"/>
    <property type="match status" value="1"/>
</dbReference>
<name>A0A7Y9ZBZ2_9MICO</name>
<feature type="transmembrane region" description="Helical" evidence="8">
    <location>
        <begin position="179"/>
        <end position="198"/>
    </location>
</feature>
<dbReference type="InterPro" id="IPR004638">
    <property type="entry name" value="EmrB-like"/>
</dbReference>
<dbReference type="CDD" id="cd17503">
    <property type="entry name" value="MFS_LmrB_MDR_like"/>
    <property type="match status" value="1"/>
</dbReference>
<feature type="transmembrane region" description="Helical" evidence="8">
    <location>
        <begin position="58"/>
        <end position="77"/>
    </location>
</feature>
<keyword evidence="11" id="KW-1185">Reference proteome</keyword>
<comment type="caution">
    <text evidence="10">The sequence shown here is derived from an EMBL/GenBank/DDBJ whole genome shotgun (WGS) entry which is preliminary data.</text>
</comment>
<keyword evidence="7 8" id="KW-0472">Membrane</keyword>
<feature type="transmembrane region" description="Helical" evidence="8">
    <location>
        <begin position="210"/>
        <end position="227"/>
    </location>
</feature>
<feature type="transmembrane region" description="Helical" evidence="8">
    <location>
        <begin position="89"/>
        <end position="108"/>
    </location>
</feature>
<evidence type="ECO:0000256" key="8">
    <source>
        <dbReference type="SAM" id="Phobius"/>
    </source>
</evidence>
<protein>
    <submittedName>
        <fullName evidence="10">EmrB/QacA subfamily drug resistance transporter</fullName>
    </submittedName>
</protein>
<feature type="transmembrane region" description="Helical" evidence="8">
    <location>
        <begin position="343"/>
        <end position="362"/>
    </location>
</feature>
<gene>
    <name evidence="10" type="ORF">BKA03_002698</name>
</gene>
<dbReference type="Gene3D" id="1.20.1250.20">
    <property type="entry name" value="MFS general substrate transporter like domains"/>
    <property type="match status" value="2"/>
</dbReference>
<evidence type="ECO:0000256" key="4">
    <source>
        <dbReference type="ARBA" id="ARBA00022475"/>
    </source>
</evidence>
<dbReference type="NCBIfam" id="TIGR00711">
    <property type="entry name" value="efflux_EmrB"/>
    <property type="match status" value="1"/>
</dbReference>
<keyword evidence="3" id="KW-0813">Transport</keyword>
<reference evidence="10 11" key="1">
    <citation type="submission" date="2020-07" db="EMBL/GenBank/DDBJ databases">
        <title>Sequencing the genomes of 1000 actinobacteria strains.</title>
        <authorList>
            <person name="Klenk H.-P."/>
        </authorList>
    </citation>
    <scope>NUCLEOTIDE SEQUENCE [LARGE SCALE GENOMIC DNA]</scope>
    <source>
        <strain evidence="10 11">DSM 19970</strain>
    </source>
</reference>
<feature type="transmembrane region" description="Helical" evidence="8">
    <location>
        <begin position="24"/>
        <end position="46"/>
    </location>
</feature>
<keyword evidence="6 8" id="KW-1133">Transmembrane helix</keyword>
<feature type="transmembrane region" description="Helical" evidence="8">
    <location>
        <begin position="448"/>
        <end position="466"/>
    </location>
</feature>
<feature type="transmembrane region" description="Helical" evidence="8">
    <location>
        <begin position="239"/>
        <end position="258"/>
    </location>
</feature>
<feature type="domain" description="Major facilitator superfamily (MFS) profile" evidence="9">
    <location>
        <begin position="23"/>
        <end position="471"/>
    </location>
</feature>
<evidence type="ECO:0000256" key="7">
    <source>
        <dbReference type="ARBA" id="ARBA00023136"/>
    </source>
</evidence>
<organism evidence="10 11">
    <name type="scientific">Demequina lutea</name>
    <dbReference type="NCBI Taxonomy" id="431489"/>
    <lineage>
        <taxon>Bacteria</taxon>
        <taxon>Bacillati</taxon>
        <taxon>Actinomycetota</taxon>
        <taxon>Actinomycetes</taxon>
        <taxon>Micrococcales</taxon>
        <taxon>Demequinaceae</taxon>
        <taxon>Demequina</taxon>
    </lineage>
</organism>
<dbReference type="PROSITE" id="PS50850">
    <property type="entry name" value="MFS"/>
    <property type="match status" value="1"/>
</dbReference>
<evidence type="ECO:0000256" key="5">
    <source>
        <dbReference type="ARBA" id="ARBA00022692"/>
    </source>
</evidence>
<dbReference type="SUPFAM" id="SSF103473">
    <property type="entry name" value="MFS general substrate transporter"/>
    <property type="match status" value="1"/>
</dbReference>
<feature type="transmembrane region" description="Helical" evidence="8">
    <location>
        <begin position="368"/>
        <end position="395"/>
    </location>
</feature>
<dbReference type="RefSeq" id="WP_238579376.1">
    <property type="nucleotide sequence ID" value="NZ_BBRC01000002.1"/>
</dbReference>
<dbReference type="AlphaFoldDB" id="A0A7Y9ZBZ2"/>
<feature type="transmembrane region" description="Helical" evidence="8">
    <location>
        <begin position="407"/>
        <end position="428"/>
    </location>
</feature>
<feature type="transmembrane region" description="Helical" evidence="8">
    <location>
        <begin position="311"/>
        <end position="331"/>
    </location>
</feature>
<dbReference type="EMBL" id="JACBZO010000001">
    <property type="protein sequence ID" value="NYI42579.1"/>
    <property type="molecule type" value="Genomic_DNA"/>
</dbReference>
<dbReference type="InterPro" id="IPR011701">
    <property type="entry name" value="MFS"/>
</dbReference>
<evidence type="ECO:0000313" key="11">
    <source>
        <dbReference type="Proteomes" id="UP000547973"/>
    </source>
</evidence>
<feature type="transmembrane region" description="Helical" evidence="8">
    <location>
        <begin position="147"/>
        <end position="173"/>
    </location>
</feature>
<accession>A0A7Y9ZBZ2</accession>
<dbReference type="PRINTS" id="PR01036">
    <property type="entry name" value="TCRTETB"/>
</dbReference>
<dbReference type="InterPro" id="IPR036259">
    <property type="entry name" value="MFS_trans_sf"/>
</dbReference>
<evidence type="ECO:0000256" key="2">
    <source>
        <dbReference type="ARBA" id="ARBA00008537"/>
    </source>
</evidence>
<keyword evidence="5 8" id="KW-0812">Transmembrane</keyword>
<proteinExistence type="inferred from homology"/>
<evidence type="ECO:0000259" key="9">
    <source>
        <dbReference type="PROSITE" id="PS50850"/>
    </source>
</evidence>